<name>A0AAF0UMS1_SOLVR</name>
<gene>
    <name evidence="2" type="ORF">MTR67_042863</name>
</gene>
<keyword evidence="3" id="KW-1185">Reference proteome</keyword>
<evidence type="ECO:0000313" key="2">
    <source>
        <dbReference type="EMBL" id="WMV49478.1"/>
    </source>
</evidence>
<dbReference type="PROSITE" id="PS00301">
    <property type="entry name" value="G_TR_1"/>
    <property type="match status" value="1"/>
</dbReference>
<feature type="domain" description="Endoplasmic reticulum vesicle transporter N-terminal" evidence="1">
    <location>
        <begin position="143"/>
        <end position="193"/>
    </location>
</feature>
<dbReference type="PANTHER" id="PTHR10984">
    <property type="entry name" value="ENDOPLASMIC RETICULUM-GOLGI INTERMEDIATE COMPARTMENT PROTEIN"/>
    <property type="match status" value="1"/>
</dbReference>
<reference evidence="2" key="1">
    <citation type="submission" date="2023-08" db="EMBL/GenBank/DDBJ databases">
        <title>A de novo genome assembly of Solanum verrucosum Schlechtendal, a Mexican diploid species geographically isolated from the other diploid A-genome species in potato relatives.</title>
        <authorList>
            <person name="Hosaka K."/>
        </authorList>
    </citation>
    <scope>NUCLEOTIDE SEQUENCE</scope>
    <source>
        <tissue evidence="2">Young leaves</tissue>
    </source>
</reference>
<dbReference type="Proteomes" id="UP001234989">
    <property type="component" value="Chromosome 10"/>
</dbReference>
<evidence type="ECO:0000259" key="1">
    <source>
        <dbReference type="Pfam" id="PF13850"/>
    </source>
</evidence>
<dbReference type="GO" id="GO:0005783">
    <property type="term" value="C:endoplasmic reticulum"/>
    <property type="evidence" value="ECO:0007669"/>
    <property type="project" value="TreeGrafter"/>
</dbReference>
<dbReference type="PANTHER" id="PTHR10984:SF82">
    <property type="entry name" value="ENDOPLASMIC RETICULUM VESICLE TRANSPORTER PROTEIN"/>
    <property type="match status" value="1"/>
</dbReference>
<organism evidence="2 3">
    <name type="scientific">Solanum verrucosum</name>
    <dbReference type="NCBI Taxonomy" id="315347"/>
    <lineage>
        <taxon>Eukaryota</taxon>
        <taxon>Viridiplantae</taxon>
        <taxon>Streptophyta</taxon>
        <taxon>Embryophyta</taxon>
        <taxon>Tracheophyta</taxon>
        <taxon>Spermatophyta</taxon>
        <taxon>Magnoliopsida</taxon>
        <taxon>eudicotyledons</taxon>
        <taxon>Gunneridae</taxon>
        <taxon>Pentapetalae</taxon>
        <taxon>asterids</taxon>
        <taxon>lamiids</taxon>
        <taxon>Solanales</taxon>
        <taxon>Solanaceae</taxon>
        <taxon>Solanoideae</taxon>
        <taxon>Solaneae</taxon>
        <taxon>Solanum</taxon>
    </lineage>
</organism>
<accession>A0AAF0UMS1</accession>
<dbReference type="GO" id="GO:0030134">
    <property type="term" value="C:COPII-coated ER to Golgi transport vesicle"/>
    <property type="evidence" value="ECO:0007669"/>
    <property type="project" value="TreeGrafter"/>
</dbReference>
<dbReference type="EMBL" id="CP133621">
    <property type="protein sequence ID" value="WMV49478.1"/>
    <property type="molecule type" value="Genomic_DNA"/>
</dbReference>
<dbReference type="AlphaFoldDB" id="A0AAF0UMS1"/>
<dbReference type="InterPro" id="IPR039542">
    <property type="entry name" value="Erv_N"/>
</dbReference>
<sequence>MDFPVNEPMFHDPTLKLWEPVTLLPLFSLDLGLNRRHDSLPPADTKSTRKKLKLISPESELALAGCCRPDLLLSWVVAGCYSCPVTVGGPRRLLETEKKNEKEGKRKRGAEQSRRSCRLVGAALVSVSFAGVAGEKAVGTAAIGLYLHAATETKLFVDTSRGETLRINFDITFPAIPCSILSVDDMDISGEQHLDIVCAAKRHMAYIMDTNEEERVKGITVEVGRAPFEIETTRFTILDALVTFYPHSFSDLPCTREEKVVGDKATVDLNLAAHHTAVPLVIPFLCLSGPC</sequence>
<dbReference type="InterPro" id="IPR031157">
    <property type="entry name" value="G_TR_CS"/>
</dbReference>
<dbReference type="InterPro" id="IPR045888">
    <property type="entry name" value="Erv"/>
</dbReference>
<evidence type="ECO:0000313" key="3">
    <source>
        <dbReference type="Proteomes" id="UP001234989"/>
    </source>
</evidence>
<protein>
    <recommendedName>
        <fullName evidence="1">Endoplasmic reticulum vesicle transporter N-terminal domain-containing protein</fullName>
    </recommendedName>
</protein>
<proteinExistence type="predicted"/>
<dbReference type="Pfam" id="PF13850">
    <property type="entry name" value="ERGIC_N"/>
    <property type="match status" value="1"/>
</dbReference>